<reference evidence="2" key="1">
    <citation type="journal article" date="2019" name="bioRxiv">
        <title>The Genome of the Zebra Mussel, Dreissena polymorpha: A Resource for Invasive Species Research.</title>
        <authorList>
            <person name="McCartney M.A."/>
            <person name="Auch B."/>
            <person name="Kono T."/>
            <person name="Mallez S."/>
            <person name="Zhang Y."/>
            <person name="Obille A."/>
            <person name="Becker A."/>
            <person name="Abrahante J.E."/>
            <person name="Garbe J."/>
            <person name="Badalamenti J.P."/>
            <person name="Herman A."/>
            <person name="Mangelson H."/>
            <person name="Liachko I."/>
            <person name="Sullivan S."/>
            <person name="Sone E.D."/>
            <person name="Koren S."/>
            <person name="Silverstein K.A.T."/>
            <person name="Beckman K.B."/>
            <person name="Gohl D.M."/>
        </authorList>
    </citation>
    <scope>NUCLEOTIDE SEQUENCE</scope>
    <source>
        <strain evidence="2">Duluth1</strain>
        <tissue evidence="2">Whole animal</tissue>
    </source>
</reference>
<accession>A0A9D3YSZ7</accession>
<feature type="compositionally biased region" description="Basic and acidic residues" evidence="1">
    <location>
        <begin position="1"/>
        <end position="15"/>
    </location>
</feature>
<gene>
    <name evidence="2" type="ORF">DPMN_078689</name>
</gene>
<dbReference type="AlphaFoldDB" id="A0A9D3YSZ7"/>
<comment type="caution">
    <text evidence="2">The sequence shown here is derived from an EMBL/GenBank/DDBJ whole genome shotgun (WGS) entry which is preliminary data.</text>
</comment>
<dbReference type="EMBL" id="JAIWYP010000015">
    <property type="protein sequence ID" value="KAH3703648.1"/>
    <property type="molecule type" value="Genomic_DNA"/>
</dbReference>
<name>A0A9D3YSZ7_DREPO</name>
<evidence type="ECO:0000313" key="3">
    <source>
        <dbReference type="Proteomes" id="UP000828390"/>
    </source>
</evidence>
<feature type="region of interest" description="Disordered" evidence="1">
    <location>
        <begin position="1"/>
        <end position="57"/>
    </location>
</feature>
<proteinExistence type="predicted"/>
<protein>
    <submittedName>
        <fullName evidence="2">Uncharacterized protein</fullName>
    </submittedName>
</protein>
<evidence type="ECO:0000256" key="1">
    <source>
        <dbReference type="SAM" id="MobiDB-lite"/>
    </source>
</evidence>
<keyword evidence="3" id="KW-1185">Reference proteome</keyword>
<evidence type="ECO:0000313" key="2">
    <source>
        <dbReference type="EMBL" id="KAH3703648.1"/>
    </source>
</evidence>
<reference evidence="2" key="2">
    <citation type="submission" date="2020-11" db="EMBL/GenBank/DDBJ databases">
        <authorList>
            <person name="McCartney M.A."/>
            <person name="Auch B."/>
            <person name="Kono T."/>
            <person name="Mallez S."/>
            <person name="Becker A."/>
            <person name="Gohl D.M."/>
            <person name="Silverstein K.A.T."/>
            <person name="Koren S."/>
            <person name="Bechman K.B."/>
            <person name="Herman A."/>
            <person name="Abrahante J.E."/>
            <person name="Garbe J."/>
        </authorList>
    </citation>
    <scope>NUCLEOTIDE SEQUENCE</scope>
    <source>
        <strain evidence="2">Duluth1</strain>
        <tissue evidence="2">Whole animal</tissue>
    </source>
</reference>
<dbReference type="Proteomes" id="UP000828390">
    <property type="component" value="Unassembled WGS sequence"/>
</dbReference>
<organism evidence="2 3">
    <name type="scientific">Dreissena polymorpha</name>
    <name type="common">Zebra mussel</name>
    <name type="synonym">Mytilus polymorpha</name>
    <dbReference type="NCBI Taxonomy" id="45954"/>
    <lineage>
        <taxon>Eukaryota</taxon>
        <taxon>Metazoa</taxon>
        <taxon>Spiralia</taxon>
        <taxon>Lophotrochozoa</taxon>
        <taxon>Mollusca</taxon>
        <taxon>Bivalvia</taxon>
        <taxon>Autobranchia</taxon>
        <taxon>Heteroconchia</taxon>
        <taxon>Euheterodonta</taxon>
        <taxon>Imparidentia</taxon>
        <taxon>Neoheterodontei</taxon>
        <taxon>Myida</taxon>
        <taxon>Dreissenoidea</taxon>
        <taxon>Dreissenidae</taxon>
        <taxon>Dreissena</taxon>
    </lineage>
</organism>
<sequence length="57" mass="6597">MDDAHSEVFDKHLDLTHSTPGPVKSPRETRKPEEPDEEKEDRFRLRGPPPNKADTLF</sequence>